<keyword evidence="5" id="KW-0449">Lipoprotein</keyword>
<dbReference type="CDD" id="cd13624">
    <property type="entry name" value="PBP2_Arg_Lys_His"/>
    <property type="match status" value="1"/>
</dbReference>
<keyword evidence="3 7" id="KW-0732">Signal</keyword>
<name>A0ABU5J3T0_9BACI</name>
<dbReference type="Pfam" id="PF00497">
    <property type="entry name" value="SBP_bac_3"/>
    <property type="match status" value="1"/>
</dbReference>
<reference evidence="10 11" key="1">
    <citation type="submission" date="2023-11" db="EMBL/GenBank/DDBJ databases">
        <title>Bacillus jintuensis, isolated from a mudflat on the Beibu Gulf coast.</title>
        <authorList>
            <person name="Li M."/>
        </authorList>
    </citation>
    <scope>NUCLEOTIDE SEQUENCE [LARGE SCALE GENOMIC DNA]</scope>
    <source>
        <strain evidence="10 11">31A1R</strain>
    </source>
</reference>
<evidence type="ECO:0000256" key="1">
    <source>
        <dbReference type="ARBA" id="ARBA00004196"/>
    </source>
</evidence>
<evidence type="ECO:0000256" key="5">
    <source>
        <dbReference type="ARBA" id="ARBA00023288"/>
    </source>
</evidence>
<evidence type="ECO:0000256" key="4">
    <source>
        <dbReference type="ARBA" id="ARBA00023139"/>
    </source>
</evidence>
<dbReference type="PROSITE" id="PS51257">
    <property type="entry name" value="PROKAR_LIPOPROTEIN"/>
    <property type="match status" value="1"/>
</dbReference>
<organism evidence="10 11">
    <name type="scientific">Robertmurraya mangrovi</name>
    <dbReference type="NCBI Taxonomy" id="3098077"/>
    <lineage>
        <taxon>Bacteria</taxon>
        <taxon>Bacillati</taxon>
        <taxon>Bacillota</taxon>
        <taxon>Bacilli</taxon>
        <taxon>Bacillales</taxon>
        <taxon>Bacillaceae</taxon>
        <taxon>Robertmurraya</taxon>
    </lineage>
</organism>
<feature type="signal peptide" evidence="7">
    <location>
        <begin position="1"/>
        <end position="21"/>
    </location>
</feature>
<proteinExistence type="inferred from homology"/>
<dbReference type="EMBL" id="JAXOFX010000019">
    <property type="protein sequence ID" value="MDZ5474074.1"/>
    <property type="molecule type" value="Genomic_DNA"/>
</dbReference>
<accession>A0ABU5J3T0</accession>
<keyword evidence="4" id="KW-0564">Palmitate</keyword>
<keyword evidence="11" id="KW-1185">Reference proteome</keyword>
<evidence type="ECO:0000313" key="11">
    <source>
        <dbReference type="Proteomes" id="UP001290455"/>
    </source>
</evidence>
<dbReference type="Gene3D" id="3.40.190.10">
    <property type="entry name" value="Periplasmic binding protein-like II"/>
    <property type="match status" value="2"/>
</dbReference>
<sequence>MKKFRKLSFIMLLSMVFILSACGTSQVDGGKSGGEEKKTLKVVTDAAYAPFEYMDKGEIVGFDVDFIEAVAKEAGYELEIVNVGWDPVFVEVKDKIADVGISAITINDDRKQTYDFSVPYFLSTNKILVPEGSDIKSAADLKGKVVAVQNGTTGQEAVEALLGKNNKDIKKFENNNLAIMELNSGGADAVVADNTVVEEYAKNNPNDKLVVVEDANAFESEYYGLMFAKESPLKAEFDAAINKVFENGTYAKIYKEWFGSEPDVENLKAQQ</sequence>
<comment type="caution">
    <text evidence="10">The sequence shown here is derived from an EMBL/GenBank/DDBJ whole genome shotgun (WGS) entry which is preliminary data.</text>
</comment>
<feature type="chain" id="PRO_5046671384" evidence="7">
    <location>
        <begin position="22"/>
        <end position="271"/>
    </location>
</feature>
<dbReference type="PANTHER" id="PTHR35936:SF17">
    <property type="entry name" value="ARGININE-BINDING EXTRACELLULAR PROTEIN ARTP"/>
    <property type="match status" value="1"/>
</dbReference>
<evidence type="ECO:0000256" key="6">
    <source>
        <dbReference type="RuleBase" id="RU003744"/>
    </source>
</evidence>
<comment type="similarity">
    <text evidence="2 6">Belongs to the bacterial solute-binding protein 3 family.</text>
</comment>
<gene>
    <name evidence="10" type="ORF">SM124_20330</name>
</gene>
<dbReference type="SMART" id="SM00062">
    <property type="entry name" value="PBPb"/>
    <property type="match status" value="1"/>
</dbReference>
<dbReference type="InterPro" id="IPR018313">
    <property type="entry name" value="SBP_3_CS"/>
</dbReference>
<dbReference type="PANTHER" id="PTHR35936">
    <property type="entry name" value="MEMBRANE-BOUND LYTIC MUREIN TRANSGLYCOSYLASE F"/>
    <property type="match status" value="1"/>
</dbReference>
<evidence type="ECO:0000256" key="7">
    <source>
        <dbReference type="SAM" id="SignalP"/>
    </source>
</evidence>
<dbReference type="SMART" id="SM00079">
    <property type="entry name" value="PBPe"/>
    <property type="match status" value="1"/>
</dbReference>
<evidence type="ECO:0000259" key="9">
    <source>
        <dbReference type="SMART" id="SM00079"/>
    </source>
</evidence>
<feature type="domain" description="Solute-binding protein family 3/N-terminal" evidence="8">
    <location>
        <begin position="39"/>
        <end position="261"/>
    </location>
</feature>
<comment type="subcellular location">
    <subcellularLocation>
        <location evidence="1">Cell envelope</location>
    </subcellularLocation>
</comment>
<evidence type="ECO:0000259" key="8">
    <source>
        <dbReference type="SMART" id="SM00062"/>
    </source>
</evidence>
<evidence type="ECO:0000256" key="3">
    <source>
        <dbReference type="ARBA" id="ARBA00022729"/>
    </source>
</evidence>
<feature type="domain" description="Ionotropic glutamate receptor C-terminal" evidence="9">
    <location>
        <begin position="39"/>
        <end position="260"/>
    </location>
</feature>
<dbReference type="InterPro" id="IPR001638">
    <property type="entry name" value="Solute-binding_3/MltF_N"/>
</dbReference>
<dbReference type="Proteomes" id="UP001290455">
    <property type="component" value="Unassembled WGS sequence"/>
</dbReference>
<dbReference type="RefSeq" id="WP_322448365.1">
    <property type="nucleotide sequence ID" value="NZ_JAXOFX010000019.1"/>
</dbReference>
<evidence type="ECO:0000256" key="2">
    <source>
        <dbReference type="ARBA" id="ARBA00010333"/>
    </source>
</evidence>
<protein>
    <submittedName>
        <fullName evidence="10">Basic amino acid ABC transporter substrate-binding protein</fullName>
    </submittedName>
</protein>
<dbReference type="SUPFAM" id="SSF53850">
    <property type="entry name" value="Periplasmic binding protein-like II"/>
    <property type="match status" value="1"/>
</dbReference>
<evidence type="ECO:0000313" key="10">
    <source>
        <dbReference type="EMBL" id="MDZ5474074.1"/>
    </source>
</evidence>
<dbReference type="PROSITE" id="PS01039">
    <property type="entry name" value="SBP_BACTERIAL_3"/>
    <property type="match status" value="1"/>
</dbReference>
<dbReference type="InterPro" id="IPR001320">
    <property type="entry name" value="Iontro_rcpt_C"/>
</dbReference>